<protein>
    <recommendedName>
        <fullName evidence="8">IclR family transcriptional regulator</fullName>
    </recommendedName>
</protein>
<accession>A0A2G4YQL0</accession>
<reference evidence="6 7" key="1">
    <citation type="submission" date="2017-10" db="EMBL/GenBank/DDBJ databases">
        <title>Frigbacter circumglobatus gen. nov. sp. nov., isolated from sediment cultured in situ.</title>
        <authorList>
            <person name="Zhao Z."/>
        </authorList>
    </citation>
    <scope>NUCLEOTIDE SEQUENCE [LARGE SCALE GENOMIC DNA]</scope>
    <source>
        <strain evidence="6 7">ZYL</strain>
    </source>
</reference>
<dbReference type="AlphaFoldDB" id="A0A2G4YQL0"/>
<dbReference type="GO" id="GO:0003700">
    <property type="term" value="F:DNA-binding transcription factor activity"/>
    <property type="evidence" value="ECO:0007669"/>
    <property type="project" value="TreeGrafter"/>
</dbReference>
<dbReference type="SMART" id="SM00346">
    <property type="entry name" value="HTH_ICLR"/>
    <property type="match status" value="1"/>
</dbReference>
<dbReference type="FunFam" id="1.10.10.10:FF:000056">
    <property type="entry name" value="IclR family transcriptional regulator"/>
    <property type="match status" value="1"/>
</dbReference>
<dbReference type="InterPro" id="IPR036388">
    <property type="entry name" value="WH-like_DNA-bd_sf"/>
</dbReference>
<dbReference type="SUPFAM" id="SSF55781">
    <property type="entry name" value="GAF domain-like"/>
    <property type="match status" value="1"/>
</dbReference>
<dbReference type="GO" id="GO:0045892">
    <property type="term" value="P:negative regulation of DNA-templated transcription"/>
    <property type="evidence" value="ECO:0007669"/>
    <property type="project" value="TreeGrafter"/>
</dbReference>
<dbReference type="InterPro" id="IPR005471">
    <property type="entry name" value="Tscrpt_reg_IclR_N"/>
</dbReference>
<comment type="caution">
    <text evidence="6">The sequence shown here is derived from an EMBL/GenBank/DDBJ whole genome shotgun (WGS) entry which is preliminary data.</text>
</comment>
<sequence>MSDSAPIQSVATTLTILETMAQTNGPVGVSELARAVGATKPRIYRHLRTLVDHNYVMQDPVTEKYLLTIKLFHIGQSVAGQIEFLSEARRIMPALRQQVNQTVSVGQIEETGVRILDIIKSRSEIEITSPPGTLFDFHSSAQGKIALAFGPQHLWDQTKDQALRQWTHKTITDIPQLETEIDLIRTQGWAVAPEEALIGINALAAPVFERSGVLAGTISIVGSVQHITPQPAPSLIDAIQAAAHQVSLRLGHTGARLPA</sequence>
<dbReference type="InterPro" id="IPR036390">
    <property type="entry name" value="WH_DNA-bd_sf"/>
</dbReference>
<evidence type="ECO:0000256" key="3">
    <source>
        <dbReference type="ARBA" id="ARBA00023163"/>
    </source>
</evidence>
<dbReference type="EMBL" id="PDEM01000024">
    <property type="protein sequence ID" value="PHZ84605.1"/>
    <property type="molecule type" value="Genomic_DNA"/>
</dbReference>
<dbReference type="PANTHER" id="PTHR30136:SF8">
    <property type="entry name" value="TRANSCRIPTIONAL REGULATORY PROTEIN"/>
    <property type="match status" value="1"/>
</dbReference>
<evidence type="ECO:0000313" key="6">
    <source>
        <dbReference type="EMBL" id="PHZ84605.1"/>
    </source>
</evidence>
<proteinExistence type="predicted"/>
<dbReference type="OrthoDB" id="8438735at2"/>
<keyword evidence="2" id="KW-0238">DNA-binding</keyword>
<evidence type="ECO:0000256" key="2">
    <source>
        <dbReference type="ARBA" id="ARBA00023125"/>
    </source>
</evidence>
<gene>
    <name evidence="6" type="ORF">CRD36_12450</name>
</gene>
<dbReference type="SUPFAM" id="SSF46785">
    <property type="entry name" value="Winged helix' DNA-binding domain"/>
    <property type="match status" value="1"/>
</dbReference>
<dbReference type="CDD" id="cd00090">
    <property type="entry name" value="HTH_ARSR"/>
    <property type="match status" value="1"/>
</dbReference>
<keyword evidence="7" id="KW-1185">Reference proteome</keyword>
<evidence type="ECO:0000259" key="5">
    <source>
        <dbReference type="PROSITE" id="PS51078"/>
    </source>
</evidence>
<organism evidence="6 7">
    <name type="scientific">Paremcibacter congregatus</name>
    <dbReference type="NCBI Taxonomy" id="2043170"/>
    <lineage>
        <taxon>Bacteria</taxon>
        <taxon>Pseudomonadati</taxon>
        <taxon>Pseudomonadota</taxon>
        <taxon>Alphaproteobacteria</taxon>
        <taxon>Emcibacterales</taxon>
        <taxon>Emcibacteraceae</taxon>
        <taxon>Paremcibacter</taxon>
    </lineage>
</organism>
<dbReference type="InterPro" id="IPR011991">
    <property type="entry name" value="ArsR-like_HTH"/>
</dbReference>
<name>A0A2G4YQL0_9PROT</name>
<dbReference type="GO" id="GO:0003677">
    <property type="term" value="F:DNA binding"/>
    <property type="evidence" value="ECO:0007669"/>
    <property type="project" value="UniProtKB-KW"/>
</dbReference>
<feature type="domain" description="HTH iclR-type" evidence="4">
    <location>
        <begin position="7"/>
        <end position="69"/>
    </location>
</feature>
<dbReference type="InterPro" id="IPR050707">
    <property type="entry name" value="HTH_MetabolicPath_Reg"/>
</dbReference>
<keyword evidence="1" id="KW-0805">Transcription regulation</keyword>
<evidence type="ECO:0000313" key="7">
    <source>
        <dbReference type="Proteomes" id="UP000229730"/>
    </source>
</evidence>
<dbReference type="RefSeq" id="WP_099473710.1">
    <property type="nucleotide sequence ID" value="NZ_CAXBMK010000003.1"/>
</dbReference>
<evidence type="ECO:0000256" key="1">
    <source>
        <dbReference type="ARBA" id="ARBA00023015"/>
    </source>
</evidence>
<evidence type="ECO:0008006" key="8">
    <source>
        <dbReference type="Google" id="ProtNLM"/>
    </source>
</evidence>
<dbReference type="Pfam" id="PF01614">
    <property type="entry name" value="IclR_C"/>
    <property type="match status" value="1"/>
</dbReference>
<dbReference type="InParanoid" id="A0A2G4YQL0"/>
<evidence type="ECO:0000259" key="4">
    <source>
        <dbReference type="PROSITE" id="PS51077"/>
    </source>
</evidence>
<dbReference type="PANTHER" id="PTHR30136">
    <property type="entry name" value="HELIX-TURN-HELIX TRANSCRIPTIONAL REGULATOR, ICLR FAMILY"/>
    <property type="match status" value="1"/>
</dbReference>
<feature type="domain" description="IclR-ED" evidence="5">
    <location>
        <begin position="70"/>
        <end position="252"/>
    </location>
</feature>
<dbReference type="Gene3D" id="3.30.450.40">
    <property type="match status" value="1"/>
</dbReference>
<keyword evidence="3" id="KW-0804">Transcription</keyword>
<dbReference type="InterPro" id="IPR029016">
    <property type="entry name" value="GAF-like_dom_sf"/>
</dbReference>
<dbReference type="Pfam" id="PF09339">
    <property type="entry name" value="HTH_IclR"/>
    <property type="match status" value="1"/>
</dbReference>
<dbReference type="PROSITE" id="PS51077">
    <property type="entry name" value="HTH_ICLR"/>
    <property type="match status" value="1"/>
</dbReference>
<dbReference type="PROSITE" id="PS51078">
    <property type="entry name" value="ICLR_ED"/>
    <property type="match status" value="1"/>
</dbReference>
<dbReference type="Proteomes" id="UP000229730">
    <property type="component" value="Unassembled WGS sequence"/>
</dbReference>
<dbReference type="Gene3D" id="1.10.10.10">
    <property type="entry name" value="Winged helix-like DNA-binding domain superfamily/Winged helix DNA-binding domain"/>
    <property type="match status" value="1"/>
</dbReference>
<dbReference type="InterPro" id="IPR014757">
    <property type="entry name" value="Tscrpt_reg_IclR_C"/>
</dbReference>